<dbReference type="GO" id="GO:0020037">
    <property type="term" value="F:heme binding"/>
    <property type="evidence" value="ECO:0007669"/>
    <property type="project" value="InterPro"/>
</dbReference>
<keyword evidence="7 13" id="KW-0479">Metal-binding</keyword>
<name>A0A166SV42_9AGAM</name>
<evidence type="ECO:0000256" key="8">
    <source>
        <dbReference type="ARBA" id="ARBA00022989"/>
    </source>
</evidence>
<dbReference type="AlphaFoldDB" id="A0A166SV42"/>
<dbReference type="InterPro" id="IPR001128">
    <property type="entry name" value="Cyt_P450"/>
</dbReference>
<dbReference type="Pfam" id="PF00067">
    <property type="entry name" value="p450"/>
    <property type="match status" value="1"/>
</dbReference>
<gene>
    <name evidence="15" type="ORF">FIBSPDRAFT_815512</name>
</gene>
<keyword evidence="5 13" id="KW-0349">Heme</keyword>
<evidence type="ECO:0000313" key="16">
    <source>
        <dbReference type="Proteomes" id="UP000076532"/>
    </source>
</evidence>
<evidence type="ECO:0000256" key="7">
    <source>
        <dbReference type="ARBA" id="ARBA00022723"/>
    </source>
</evidence>
<dbReference type="Proteomes" id="UP000076532">
    <property type="component" value="Unassembled WGS sequence"/>
</dbReference>
<evidence type="ECO:0000256" key="1">
    <source>
        <dbReference type="ARBA" id="ARBA00001971"/>
    </source>
</evidence>
<dbReference type="PANTHER" id="PTHR24305:SF166">
    <property type="entry name" value="CYTOCHROME P450 12A4, MITOCHONDRIAL-RELATED"/>
    <property type="match status" value="1"/>
</dbReference>
<evidence type="ECO:0000256" key="12">
    <source>
        <dbReference type="ARBA" id="ARBA00023136"/>
    </source>
</evidence>
<dbReference type="GO" id="GO:0004497">
    <property type="term" value="F:monooxygenase activity"/>
    <property type="evidence" value="ECO:0007669"/>
    <property type="project" value="UniProtKB-KW"/>
</dbReference>
<evidence type="ECO:0000256" key="2">
    <source>
        <dbReference type="ARBA" id="ARBA00004370"/>
    </source>
</evidence>
<evidence type="ECO:0000256" key="9">
    <source>
        <dbReference type="ARBA" id="ARBA00023002"/>
    </source>
</evidence>
<keyword evidence="9" id="KW-0560">Oxidoreductase</keyword>
<dbReference type="GO" id="GO:0005506">
    <property type="term" value="F:iron ion binding"/>
    <property type="evidence" value="ECO:0007669"/>
    <property type="project" value="InterPro"/>
</dbReference>
<evidence type="ECO:0000313" key="15">
    <source>
        <dbReference type="EMBL" id="KZP29882.1"/>
    </source>
</evidence>
<keyword evidence="12 14" id="KW-0472">Membrane</keyword>
<feature type="binding site" description="axial binding residue" evidence="13">
    <location>
        <position position="482"/>
    </location>
    <ligand>
        <name>heme</name>
        <dbReference type="ChEBI" id="CHEBI:30413"/>
    </ligand>
    <ligandPart>
        <name>Fe</name>
        <dbReference type="ChEBI" id="CHEBI:18248"/>
    </ligandPart>
</feature>
<evidence type="ECO:0000256" key="11">
    <source>
        <dbReference type="ARBA" id="ARBA00023033"/>
    </source>
</evidence>
<proteinExistence type="inferred from homology"/>
<keyword evidence="11" id="KW-0503">Monooxygenase</keyword>
<sequence>MSLPIPSFSLVFFVVSVALAWWIWNKFLILRPFDNVRGPGSASWLKGNRAQIWHPTGGIKFMQDITQQYGGVVRLEGVFGVQELFVSDPLALNSISVNDTSIWQLPAEVLATNVVLFGEGLPGTTGEAHRKHRKELNPVFSKAHIRELTPVFYSVGKQLCEAISAIVKAGPQEIDMLPWTARVSLELIGQGGLGYSFDKLTENKPDEYASAVKDLLPLLFQNPVARALAPFFPLPLRRLLAKITPSRSLQALVRIIHVMELSSKKVLHSKRTAMENGEEAEQIGGGKDLMSALLRAHLQHKGANPVPESHLLGHINALIFGAVDTTSSALTRMLHILAQYPDVQTQIRKESSTMCERLGTEDLPFDTLSEMPYIDAFLREILRLYAPVPVVLRCAVKDTVLPLYNPTIGKDGHEIKEIAVPAGTTVFASLLIPNISTDIWGEDAMQFKPERWLSPLPGTVANARLPGIYSHLMSFWGGGSACLFQFSQLELKIIILLVLKSFRLSLSDKVVAWRASGLQFPSLSETGSLGLPLIVEAL</sequence>
<comment type="cofactor">
    <cofactor evidence="1 13">
        <name>heme</name>
        <dbReference type="ChEBI" id="CHEBI:30413"/>
    </cofactor>
</comment>
<evidence type="ECO:0000256" key="14">
    <source>
        <dbReference type="SAM" id="Phobius"/>
    </source>
</evidence>
<dbReference type="STRING" id="436010.A0A166SV42"/>
<dbReference type="GO" id="GO:0016020">
    <property type="term" value="C:membrane"/>
    <property type="evidence" value="ECO:0007669"/>
    <property type="project" value="UniProtKB-SubCell"/>
</dbReference>
<reference evidence="15 16" key="1">
    <citation type="journal article" date="2016" name="Mol. Biol. Evol.">
        <title>Comparative Genomics of Early-Diverging Mushroom-Forming Fungi Provides Insights into the Origins of Lignocellulose Decay Capabilities.</title>
        <authorList>
            <person name="Nagy L.G."/>
            <person name="Riley R."/>
            <person name="Tritt A."/>
            <person name="Adam C."/>
            <person name="Daum C."/>
            <person name="Floudas D."/>
            <person name="Sun H."/>
            <person name="Yadav J.S."/>
            <person name="Pangilinan J."/>
            <person name="Larsson K.H."/>
            <person name="Matsuura K."/>
            <person name="Barry K."/>
            <person name="Labutti K."/>
            <person name="Kuo R."/>
            <person name="Ohm R.A."/>
            <person name="Bhattacharya S.S."/>
            <person name="Shirouzu T."/>
            <person name="Yoshinaga Y."/>
            <person name="Martin F.M."/>
            <person name="Grigoriev I.V."/>
            <person name="Hibbett D.S."/>
        </authorList>
    </citation>
    <scope>NUCLEOTIDE SEQUENCE [LARGE SCALE GENOMIC DNA]</scope>
    <source>
        <strain evidence="15 16">CBS 109695</strain>
    </source>
</reference>
<evidence type="ECO:0000256" key="3">
    <source>
        <dbReference type="ARBA" id="ARBA00004721"/>
    </source>
</evidence>
<dbReference type="GO" id="GO:0016705">
    <property type="term" value="F:oxidoreductase activity, acting on paired donors, with incorporation or reduction of molecular oxygen"/>
    <property type="evidence" value="ECO:0007669"/>
    <property type="project" value="InterPro"/>
</dbReference>
<comment type="similarity">
    <text evidence="4">Belongs to the cytochrome P450 family.</text>
</comment>
<evidence type="ECO:0000256" key="6">
    <source>
        <dbReference type="ARBA" id="ARBA00022692"/>
    </source>
</evidence>
<keyword evidence="8 14" id="KW-1133">Transmembrane helix</keyword>
<feature type="transmembrane region" description="Helical" evidence="14">
    <location>
        <begin position="7"/>
        <end position="24"/>
    </location>
</feature>
<evidence type="ECO:0000256" key="13">
    <source>
        <dbReference type="PIRSR" id="PIRSR602401-1"/>
    </source>
</evidence>
<dbReference type="InterPro" id="IPR036396">
    <property type="entry name" value="Cyt_P450_sf"/>
</dbReference>
<dbReference type="OrthoDB" id="1470350at2759"/>
<organism evidence="15 16">
    <name type="scientific">Athelia psychrophila</name>
    <dbReference type="NCBI Taxonomy" id="1759441"/>
    <lineage>
        <taxon>Eukaryota</taxon>
        <taxon>Fungi</taxon>
        <taxon>Dikarya</taxon>
        <taxon>Basidiomycota</taxon>
        <taxon>Agaricomycotina</taxon>
        <taxon>Agaricomycetes</taxon>
        <taxon>Agaricomycetidae</taxon>
        <taxon>Atheliales</taxon>
        <taxon>Atheliaceae</taxon>
        <taxon>Athelia</taxon>
    </lineage>
</organism>
<keyword evidence="6 14" id="KW-0812">Transmembrane</keyword>
<evidence type="ECO:0000256" key="10">
    <source>
        <dbReference type="ARBA" id="ARBA00023004"/>
    </source>
</evidence>
<protein>
    <submittedName>
        <fullName evidence="15">Cytochrome P450</fullName>
    </submittedName>
</protein>
<keyword evidence="16" id="KW-1185">Reference proteome</keyword>
<dbReference type="Gene3D" id="1.10.630.10">
    <property type="entry name" value="Cytochrome P450"/>
    <property type="match status" value="1"/>
</dbReference>
<dbReference type="InterPro" id="IPR002401">
    <property type="entry name" value="Cyt_P450_E_grp-I"/>
</dbReference>
<dbReference type="PRINTS" id="PR00463">
    <property type="entry name" value="EP450I"/>
</dbReference>
<evidence type="ECO:0000256" key="5">
    <source>
        <dbReference type="ARBA" id="ARBA00022617"/>
    </source>
</evidence>
<keyword evidence="10 13" id="KW-0408">Iron</keyword>
<dbReference type="EMBL" id="KV417496">
    <property type="protein sequence ID" value="KZP29882.1"/>
    <property type="molecule type" value="Genomic_DNA"/>
</dbReference>
<comment type="pathway">
    <text evidence="3">Secondary metabolite biosynthesis; terpenoid biosynthesis.</text>
</comment>
<dbReference type="SUPFAM" id="SSF48264">
    <property type="entry name" value="Cytochrome P450"/>
    <property type="match status" value="1"/>
</dbReference>
<comment type="subcellular location">
    <subcellularLocation>
        <location evidence="2">Membrane</location>
    </subcellularLocation>
</comment>
<dbReference type="PANTHER" id="PTHR24305">
    <property type="entry name" value="CYTOCHROME P450"/>
    <property type="match status" value="1"/>
</dbReference>
<dbReference type="InterPro" id="IPR050121">
    <property type="entry name" value="Cytochrome_P450_monoxygenase"/>
</dbReference>
<accession>A0A166SV42</accession>
<evidence type="ECO:0000256" key="4">
    <source>
        <dbReference type="ARBA" id="ARBA00010617"/>
    </source>
</evidence>